<evidence type="ECO:0000256" key="1">
    <source>
        <dbReference type="ARBA" id="ARBA00000451"/>
    </source>
</evidence>
<organism evidence="7 8">
    <name type="scientific">Microdochium trichocladiopsis</name>
    <dbReference type="NCBI Taxonomy" id="1682393"/>
    <lineage>
        <taxon>Eukaryota</taxon>
        <taxon>Fungi</taxon>
        <taxon>Dikarya</taxon>
        <taxon>Ascomycota</taxon>
        <taxon>Pezizomycotina</taxon>
        <taxon>Sordariomycetes</taxon>
        <taxon>Xylariomycetidae</taxon>
        <taxon>Xylariales</taxon>
        <taxon>Microdochiaceae</taxon>
        <taxon>Microdochium</taxon>
    </lineage>
</organism>
<feature type="region of interest" description="Disordered" evidence="5">
    <location>
        <begin position="1639"/>
        <end position="1659"/>
    </location>
</feature>
<dbReference type="InterPro" id="IPR030397">
    <property type="entry name" value="SEPARIN_core_dom"/>
</dbReference>
<dbReference type="GO" id="GO:0044732">
    <property type="term" value="C:mitotic spindle pole body"/>
    <property type="evidence" value="ECO:0007669"/>
    <property type="project" value="TreeGrafter"/>
</dbReference>
<feature type="compositionally biased region" description="Polar residues" evidence="5">
    <location>
        <begin position="1031"/>
        <end position="1040"/>
    </location>
</feature>
<dbReference type="GO" id="GO:0051307">
    <property type="term" value="P:meiotic chromosome separation"/>
    <property type="evidence" value="ECO:0007669"/>
    <property type="project" value="TreeGrafter"/>
</dbReference>
<dbReference type="GO" id="GO:0004197">
    <property type="term" value="F:cysteine-type endopeptidase activity"/>
    <property type="evidence" value="ECO:0007669"/>
    <property type="project" value="InterPro"/>
</dbReference>
<dbReference type="EC" id="3.4.22.49" evidence="2"/>
<dbReference type="GO" id="GO:0005634">
    <property type="term" value="C:nucleus"/>
    <property type="evidence" value="ECO:0007669"/>
    <property type="project" value="InterPro"/>
</dbReference>
<dbReference type="GO" id="GO:0072686">
    <property type="term" value="C:mitotic spindle"/>
    <property type="evidence" value="ECO:0007669"/>
    <property type="project" value="TreeGrafter"/>
</dbReference>
<evidence type="ECO:0000313" key="7">
    <source>
        <dbReference type="EMBL" id="KAH7041077.1"/>
    </source>
</evidence>
<reference evidence="7" key="1">
    <citation type="journal article" date="2021" name="Nat. Commun.">
        <title>Genetic determinants of endophytism in the Arabidopsis root mycobiome.</title>
        <authorList>
            <person name="Mesny F."/>
            <person name="Miyauchi S."/>
            <person name="Thiergart T."/>
            <person name="Pickel B."/>
            <person name="Atanasova L."/>
            <person name="Karlsson M."/>
            <person name="Huettel B."/>
            <person name="Barry K.W."/>
            <person name="Haridas S."/>
            <person name="Chen C."/>
            <person name="Bauer D."/>
            <person name="Andreopoulos W."/>
            <person name="Pangilinan J."/>
            <person name="LaButti K."/>
            <person name="Riley R."/>
            <person name="Lipzen A."/>
            <person name="Clum A."/>
            <person name="Drula E."/>
            <person name="Henrissat B."/>
            <person name="Kohler A."/>
            <person name="Grigoriev I.V."/>
            <person name="Martin F.M."/>
            <person name="Hacquard S."/>
        </authorList>
    </citation>
    <scope>NUCLEOTIDE SEQUENCE</scope>
    <source>
        <strain evidence="7">MPI-CAGE-CH-0230</strain>
    </source>
</reference>
<feature type="region of interest" description="Disordered" evidence="5">
    <location>
        <begin position="1018"/>
        <end position="1040"/>
    </location>
</feature>
<dbReference type="Proteomes" id="UP000756346">
    <property type="component" value="Unassembled WGS sequence"/>
</dbReference>
<protein>
    <recommendedName>
        <fullName evidence="2">separase</fullName>
        <ecNumber evidence="2">3.4.22.49</ecNumber>
    </recommendedName>
</protein>
<comment type="catalytic activity">
    <reaction evidence="1">
        <text>All bonds known to be hydrolyzed by this endopeptidase have arginine in P1 and an acidic residue in P4. P6 is often occupied by an acidic residue or by a hydroxy-amino-acid residue, the phosphorylation of which enhances cleavage.</text>
        <dbReference type="EC" id="3.4.22.49"/>
    </reaction>
</comment>
<evidence type="ECO:0000256" key="3">
    <source>
        <dbReference type="ARBA" id="ARBA00022801"/>
    </source>
</evidence>
<dbReference type="GO" id="GO:0005737">
    <property type="term" value="C:cytoplasm"/>
    <property type="evidence" value="ECO:0007669"/>
    <property type="project" value="TreeGrafter"/>
</dbReference>
<dbReference type="OrthoDB" id="10255632at2759"/>
<feature type="region of interest" description="Disordered" evidence="5">
    <location>
        <begin position="1580"/>
        <end position="1617"/>
    </location>
</feature>
<keyword evidence="8" id="KW-1185">Reference proteome</keyword>
<evidence type="ECO:0000256" key="4">
    <source>
        <dbReference type="ARBA" id="ARBA00022829"/>
    </source>
</evidence>
<comment type="caution">
    <text evidence="7">The sequence shown here is derived from an EMBL/GenBank/DDBJ whole genome shotgun (WGS) entry which is preliminary data.</text>
</comment>
<dbReference type="GO" id="GO:0006508">
    <property type="term" value="P:proteolysis"/>
    <property type="evidence" value="ECO:0007669"/>
    <property type="project" value="InterPro"/>
</dbReference>
<sequence length="1875" mass="206658">MNKTPLLTAVLPLLRLKNATSPFQYIRLSLKKGTADRNKGSKQLETLSQTILSLTCSLSMKDDGIANEPKLSSRPETCLEAQSIAFALKLHAWEWANARGDADKDILQPFSKCLQAFTRRTQLEAAATYTVVTGACSQVFDQLQASGCSASNAAPIPIYEMLAAVSQEAGKLKEALEWMTKVRDNSDTAKDTPARQCSVAARMLSLSLRTAGQNHEKLAADVLEGLQGPLRGSTAELDELLLSVCNLRKTVMSMLVGSPKRLTDHRVQQELQRFIFFLPRFCLRWLGKPPATPGSTKDLLRFEQRRQLLKKYAHLVIDSALMLLKVALDKAALEWEQLDPVLQDVLGLLEHFEDTFRSSVQENPSNSYLVKVSHFYYQQHLILRKSASESTEKVSLCALRRSIDSVKNASHHERVRAQLLVKWERFAELCRVSGRKDDAADTIRSIRDHLLREDIAQDIITTLSTRPVVVAWRKTAEAEALSRAVCNLAKLDKQPVDWTWLFSGSDKFVALEHDLYFVYTDDARVSQDEQAFTSLVESLLALYEAQQYPVRRFRTLLRVTLRSLGRETDTTCWQEELHATTATISESPLAEDAGLEGYIPHLLSLAACTLALIRDDLDVSSVRQALGQWTKALSECATTEHLLEHIDDPEQLLTMLQSLSDLARIRGLALLATDALELSRKVAQLTSDGNQDRQFVHASALILQQLQLGQSGRAQKVMAEGEHDIAQLQIASDATAGFHLAAAEYYLAVAEYEKADAHIHAAQHAASSTNKLSAKMVSGIEKRLFAARASSIASLIALERGELHHALDLAKNAVQSVFHDWVRFENQESLDETTADTSHHERTEEGNGLEKSVAEKVHPAVDMAGPRFWKIACALFEFTCRLSWIYAHFGLYQETLYYAEQAQKIAAKTRSNVYSLQATAWLAFIHRSAGDTEKAAHLAGTLLPTMNAIEPTYANVRALCRLSKIYHDTDPEAAAEIVAKADYMIKVLAESQEATAYPPEIQLEDDMAKLSITQTSTTKARTRQIKAPRATKSTRANTTASKAIANRAKVTIQTAKPPVVLDVLLGQLRAAVYQQQSLMSIQNKDWLAATKLLESTTALSTIPMDLPEVRYLQAVSLVGHSLELMGHDSVFSVIQESTLSFPAIAAGAKDRASIDRLSLTKSPGSRASVLESQSFQDGLRRAQDYLFEARSTATRNGNASLVHRVAQLLQNVAVLLSTTVSTKSYRSSHSAHATCSVEMARNLIWGRERKTLAQDSRKLAKSAWPMLIESSDSNRRSSLEPATDMARFQRDFVDIIPSDWNVVSVSLGAGQHDLCITKLQAGHSPFAIRLPLERANSRDADIDVFDFHQGRSELLEIIRNINRTCHDARDMSQKGAKAEWWAEREALDERMRDLLDNMEQTWLGGFKGVFAPSQRQPELLARFQRSFLDILDKHLPSRRQVRGKKPKSAPGPKITLDPRIYELFVSLGDATAPEADLDEPLNDLLYFVIDILQFNGERNAYDEIDFDAMVVDTFDAIHSYQDEVKAGTPDEHVPHTILIVDKALHIFPWESLPCMEGAPVSRVPSLAYLRRLILEQNIPGAGPRAREETQTAHTAEQSDMEVDSEPSPGNHVHPRQGHHISIKSGSYILNPGADLSNTQSTFGRPLASMPPTWSSVEGRAPTEAEFEASLLSKDLLLYFGHGSGAQYIRGRTVRRMPKCRAVALLLGCSSASLADVGEFECHGPVWNYMLAGSPAVAGTLWDVTDRDIDRFAGSMFENWGLLPQGTFSSSSSSHGSGGSGAQDGGKSRSGGRSRKRGDAGGDSSGGSGSGSSSKKGKASAASRSRSTASSASGTAEETDKASLVEAIVRARGACRFRYLTAAAVVVYGIPVYIGV</sequence>
<dbReference type="SUPFAM" id="SSF48452">
    <property type="entry name" value="TPR-like"/>
    <property type="match status" value="1"/>
</dbReference>
<keyword evidence="4" id="KW-0159">Chromosome partition</keyword>
<dbReference type="EMBL" id="JAGTJQ010000001">
    <property type="protein sequence ID" value="KAH7041077.1"/>
    <property type="molecule type" value="Genomic_DNA"/>
</dbReference>
<feature type="compositionally biased region" description="Gly residues" evidence="5">
    <location>
        <begin position="1800"/>
        <end position="1809"/>
    </location>
</feature>
<dbReference type="Pfam" id="PF03568">
    <property type="entry name" value="Separin_C"/>
    <property type="match status" value="1"/>
</dbReference>
<proteinExistence type="predicted"/>
<feature type="domain" description="Peptidase C50" evidence="6">
    <location>
        <begin position="1622"/>
        <end position="1719"/>
    </location>
</feature>
<feature type="compositionally biased region" description="Low complexity" evidence="5">
    <location>
        <begin position="1810"/>
        <end position="1835"/>
    </location>
</feature>
<name>A0A9P8YJG2_9PEZI</name>
<feature type="region of interest" description="Disordered" evidence="5">
    <location>
        <begin position="1767"/>
        <end position="1836"/>
    </location>
</feature>
<evidence type="ECO:0000256" key="2">
    <source>
        <dbReference type="ARBA" id="ARBA00012489"/>
    </source>
</evidence>
<feature type="region of interest" description="Disordered" evidence="5">
    <location>
        <begin position="829"/>
        <end position="853"/>
    </location>
</feature>
<dbReference type="InterPro" id="IPR011990">
    <property type="entry name" value="TPR-like_helical_dom_sf"/>
</dbReference>
<evidence type="ECO:0000313" key="8">
    <source>
        <dbReference type="Proteomes" id="UP000756346"/>
    </source>
</evidence>
<gene>
    <name evidence="7" type="ORF">B0I36DRAFT_312083</name>
</gene>
<accession>A0A9P8YJG2</accession>
<dbReference type="GeneID" id="70182003"/>
<dbReference type="InterPro" id="IPR005314">
    <property type="entry name" value="Peptidase_C50"/>
</dbReference>
<dbReference type="PROSITE" id="PS51700">
    <property type="entry name" value="SEPARIN"/>
    <property type="match status" value="1"/>
</dbReference>
<evidence type="ECO:0000259" key="6">
    <source>
        <dbReference type="PROSITE" id="PS51700"/>
    </source>
</evidence>
<dbReference type="PANTHER" id="PTHR12792">
    <property type="entry name" value="EXTRA SPINDLE POLES 1-RELATED"/>
    <property type="match status" value="1"/>
</dbReference>
<dbReference type="PANTHER" id="PTHR12792:SF0">
    <property type="entry name" value="SEPARIN"/>
    <property type="match status" value="1"/>
</dbReference>
<dbReference type="RefSeq" id="XP_046019132.1">
    <property type="nucleotide sequence ID" value="XM_046152457.1"/>
</dbReference>
<evidence type="ECO:0000256" key="5">
    <source>
        <dbReference type="SAM" id="MobiDB-lite"/>
    </source>
</evidence>
<keyword evidence="3" id="KW-0378">Hydrolase</keyword>